<protein>
    <recommendedName>
        <fullName evidence="11">HAUS augmin-like complex subunit 3 N-terminal domain-containing protein</fullName>
    </recommendedName>
</protein>
<keyword evidence="8" id="KW-0206">Cytoskeleton</keyword>
<evidence type="ECO:0000256" key="2">
    <source>
        <dbReference type="ARBA" id="ARBA00009645"/>
    </source>
</evidence>
<dbReference type="EMBL" id="JAVRJZ010000002">
    <property type="protein sequence ID" value="KAK2726198.1"/>
    <property type="molecule type" value="Genomic_DNA"/>
</dbReference>
<evidence type="ECO:0000256" key="9">
    <source>
        <dbReference type="ARBA" id="ARBA00023306"/>
    </source>
</evidence>
<comment type="caution">
    <text evidence="12">The sequence shown here is derived from an EMBL/GenBank/DDBJ whole genome shotgun (WGS) entry which is preliminary data.</text>
</comment>
<dbReference type="GO" id="GO:0072686">
    <property type="term" value="C:mitotic spindle"/>
    <property type="evidence" value="ECO:0007669"/>
    <property type="project" value="TreeGrafter"/>
</dbReference>
<keyword evidence="6" id="KW-0498">Mitosis</keyword>
<feature type="coiled-coil region" evidence="10">
    <location>
        <begin position="90"/>
        <end position="124"/>
    </location>
</feature>
<reference evidence="12" key="1">
    <citation type="submission" date="2023-07" db="EMBL/GenBank/DDBJ databases">
        <title>Chromosome-level genome assembly of Artemia franciscana.</title>
        <authorList>
            <person name="Jo E."/>
        </authorList>
    </citation>
    <scope>NUCLEOTIDE SEQUENCE</scope>
    <source>
        <tissue evidence="12">Whole body</tissue>
    </source>
</reference>
<evidence type="ECO:0000256" key="10">
    <source>
        <dbReference type="SAM" id="Coils"/>
    </source>
</evidence>
<sequence length="542" mass="62509">MDESTSGRDFYIILKNIYYPNIDKYDERSFSYLFENKGSTELLQWLKTVISDDTFVSKQELDAYEELKRSGAEHLTGSNLELSYIEFLGDDNLEETEEHLELELKMLEAQKAAYEKEKECLEKIKNSLMKGLNQIEKPNEQHFPRLIITSGVDQVHLPFEKLFEEIQLLQSKFSSESYYPSETLQKLFTSEQDILSVFSSILSDMELLTREDVSTRENRKVLYEDIEYIYCNLEPLTDALSLVQSEKAELDAEYKALNEDIQWVMFGGGFRSLEELIQCINSRKRDCKMETSSIEELKQSAMEAKRQKLCQLCNTVVSMEIQRGRCLSLFSAEIFSELSHNAALLQSRLSLLKSCLQCVSNQVVIANKLLKEASSHLDVTPSSDCLSYLSKSNRKLEASSSDLKLYLLDLTKYSQHSKLAHDQYLNDFFQNRDCFSSMSKLLDLKLPNLLNLYHNALERASFGRSLAPGVSVAKMLSIEKPIKDLTLSLSFFEQKIKILVKTQAKFQKDTGESKSLRLSRSAWVYFLTDPVEFKRFCRNYGK</sequence>
<dbReference type="AlphaFoldDB" id="A0AA88IDL7"/>
<keyword evidence="13" id="KW-1185">Reference proteome</keyword>
<comment type="subcellular location">
    <subcellularLocation>
        <location evidence="1">Cytoplasm</location>
        <location evidence="1">Cytoskeleton</location>
        <location evidence="1">Spindle</location>
    </subcellularLocation>
</comment>
<feature type="domain" description="HAUS augmin-like complex subunit 3 N-terminal" evidence="11">
    <location>
        <begin position="33"/>
        <end position="136"/>
    </location>
</feature>
<dbReference type="PANTHER" id="PTHR19378">
    <property type="entry name" value="GOLGIN- RELATED"/>
    <property type="match status" value="1"/>
</dbReference>
<dbReference type="InterPro" id="IPR032733">
    <property type="entry name" value="HAUS3_N"/>
</dbReference>
<keyword evidence="7 10" id="KW-0175">Coiled coil</keyword>
<evidence type="ECO:0000256" key="4">
    <source>
        <dbReference type="ARBA" id="ARBA00022618"/>
    </source>
</evidence>
<dbReference type="Proteomes" id="UP001187531">
    <property type="component" value="Unassembled WGS sequence"/>
</dbReference>
<dbReference type="GO" id="GO:0031023">
    <property type="term" value="P:microtubule organizing center organization"/>
    <property type="evidence" value="ECO:0007669"/>
    <property type="project" value="TreeGrafter"/>
</dbReference>
<dbReference type="InterPro" id="IPR026206">
    <property type="entry name" value="HAUS3"/>
</dbReference>
<accession>A0AA88IDL7</accession>
<comment type="similarity">
    <text evidence="2">Belongs to the HAUS3 family.</text>
</comment>
<evidence type="ECO:0000256" key="7">
    <source>
        <dbReference type="ARBA" id="ARBA00023054"/>
    </source>
</evidence>
<name>A0AA88IDL7_ARTSF</name>
<dbReference type="PANTHER" id="PTHR19378:SF0">
    <property type="entry name" value="HAUS AUGMIN-LIKE COMPLEX SUBUNIT 3"/>
    <property type="match status" value="1"/>
</dbReference>
<evidence type="ECO:0000313" key="13">
    <source>
        <dbReference type="Proteomes" id="UP001187531"/>
    </source>
</evidence>
<dbReference type="GO" id="GO:0070652">
    <property type="term" value="C:HAUS complex"/>
    <property type="evidence" value="ECO:0007669"/>
    <property type="project" value="InterPro"/>
</dbReference>
<keyword evidence="3" id="KW-0963">Cytoplasm</keyword>
<evidence type="ECO:0000256" key="1">
    <source>
        <dbReference type="ARBA" id="ARBA00004186"/>
    </source>
</evidence>
<evidence type="ECO:0000259" key="11">
    <source>
        <dbReference type="Pfam" id="PF14932"/>
    </source>
</evidence>
<dbReference type="Pfam" id="PF14932">
    <property type="entry name" value="HAUS-augmin3"/>
    <property type="match status" value="1"/>
</dbReference>
<organism evidence="12 13">
    <name type="scientific">Artemia franciscana</name>
    <name type="common">Brine shrimp</name>
    <name type="synonym">Artemia sanfranciscana</name>
    <dbReference type="NCBI Taxonomy" id="6661"/>
    <lineage>
        <taxon>Eukaryota</taxon>
        <taxon>Metazoa</taxon>
        <taxon>Ecdysozoa</taxon>
        <taxon>Arthropoda</taxon>
        <taxon>Crustacea</taxon>
        <taxon>Branchiopoda</taxon>
        <taxon>Anostraca</taxon>
        <taxon>Artemiidae</taxon>
        <taxon>Artemia</taxon>
    </lineage>
</organism>
<dbReference type="GO" id="GO:0051225">
    <property type="term" value="P:spindle assembly"/>
    <property type="evidence" value="ECO:0007669"/>
    <property type="project" value="InterPro"/>
</dbReference>
<keyword evidence="9" id="KW-0131">Cell cycle</keyword>
<keyword evidence="4" id="KW-0132">Cell division</keyword>
<evidence type="ECO:0000256" key="6">
    <source>
        <dbReference type="ARBA" id="ARBA00022776"/>
    </source>
</evidence>
<evidence type="ECO:0000256" key="5">
    <source>
        <dbReference type="ARBA" id="ARBA00022701"/>
    </source>
</evidence>
<dbReference type="GO" id="GO:0005815">
    <property type="term" value="C:microtubule organizing center"/>
    <property type="evidence" value="ECO:0007669"/>
    <property type="project" value="TreeGrafter"/>
</dbReference>
<evidence type="ECO:0000256" key="3">
    <source>
        <dbReference type="ARBA" id="ARBA00022490"/>
    </source>
</evidence>
<dbReference type="GO" id="GO:0051301">
    <property type="term" value="P:cell division"/>
    <property type="evidence" value="ECO:0007669"/>
    <property type="project" value="UniProtKB-KW"/>
</dbReference>
<proteinExistence type="inferred from homology"/>
<gene>
    <name evidence="12" type="ORF">QYM36_000599</name>
</gene>
<keyword evidence="5" id="KW-0493">Microtubule</keyword>
<evidence type="ECO:0000313" key="12">
    <source>
        <dbReference type="EMBL" id="KAK2726198.1"/>
    </source>
</evidence>
<dbReference type="GO" id="GO:0005874">
    <property type="term" value="C:microtubule"/>
    <property type="evidence" value="ECO:0007669"/>
    <property type="project" value="UniProtKB-KW"/>
</dbReference>
<evidence type="ECO:0000256" key="8">
    <source>
        <dbReference type="ARBA" id="ARBA00023212"/>
    </source>
</evidence>